<protein>
    <submittedName>
        <fullName evidence="2">RHS repeat protein</fullName>
    </submittedName>
</protein>
<dbReference type="EMBL" id="CP067341">
    <property type="protein sequence ID" value="QQP15017.1"/>
    <property type="molecule type" value="Genomic_DNA"/>
</dbReference>
<evidence type="ECO:0000256" key="1">
    <source>
        <dbReference type="SAM" id="MobiDB-lite"/>
    </source>
</evidence>
<reference evidence="2 3" key="1">
    <citation type="submission" date="2020-01" db="EMBL/GenBank/DDBJ databases">
        <authorList>
            <person name="Liu G."/>
            <person name="Liu B."/>
        </authorList>
    </citation>
    <scope>NUCLEOTIDE SEQUENCE [LARGE SCALE GENOMIC DNA]</scope>
    <source>
        <strain evidence="2 3">FJAT-51161</strain>
    </source>
</reference>
<name>A0ABX7B0F9_9BACI</name>
<feature type="compositionally biased region" description="Polar residues" evidence="1">
    <location>
        <begin position="23"/>
        <end position="32"/>
    </location>
</feature>
<evidence type="ECO:0000313" key="3">
    <source>
        <dbReference type="Proteomes" id="UP000596049"/>
    </source>
</evidence>
<feature type="region of interest" description="Disordered" evidence="1">
    <location>
        <begin position="1"/>
        <end position="32"/>
    </location>
</feature>
<dbReference type="Pfam" id="PF05593">
    <property type="entry name" value="RHS_repeat"/>
    <property type="match status" value="1"/>
</dbReference>
<accession>A0ABX7B0F9</accession>
<dbReference type="InterPro" id="IPR031325">
    <property type="entry name" value="RHS_repeat"/>
</dbReference>
<organism evidence="2 3">
    <name type="scientific">Lysinibacillus agricola</name>
    <dbReference type="NCBI Taxonomy" id="2590012"/>
    <lineage>
        <taxon>Bacteria</taxon>
        <taxon>Bacillati</taxon>
        <taxon>Bacillota</taxon>
        <taxon>Bacilli</taxon>
        <taxon>Bacillales</taxon>
        <taxon>Bacillaceae</taxon>
        <taxon>Lysinibacillus</taxon>
    </lineage>
</organism>
<sequence length="32" mass="3501">MNLSQVTLPDGTSSTRTYDRRGNCTTTTNPLV</sequence>
<dbReference type="Proteomes" id="UP000596049">
    <property type="component" value="Chromosome"/>
</dbReference>
<evidence type="ECO:0000313" key="2">
    <source>
        <dbReference type="EMBL" id="QQP15017.1"/>
    </source>
</evidence>
<proteinExistence type="predicted"/>
<gene>
    <name evidence="2" type="ORF">FJQ98_18370</name>
</gene>
<keyword evidence="3" id="KW-1185">Reference proteome</keyword>
<feature type="compositionally biased region" description="Polar residues" evidence="1">
    <location>
        <begin position="1"/>
        <end position="16"/>
    </location>
</feature>